<feature type="transmembrane region" description="Helical" evidence="1">
    <location>
        <begin position="42"/>
        <end position="61"/>
    </location>
</feature>
<gene>
    <name evidence="2" type="ORF">L0M17_21465</name>
</gene>
<proteinExistence type="predicted"/>
<evidence type="ECO:0000313" key="2">
    <source>
        <dbReference type="EMBL" id="MCH6472497.1"/>
    </source>
</evidence>
<evidence type="ECO:0000256" key="1">
    <source>
        <dbReference type="SAM" id="Phobius"/>
    </source>
</evidence>
<evidence type="ECO:0000313" key="3">
    <source>
        <dbReference type="Proteomes" id="UP001202922"/>
    </source>
</evidence>
<dbReference type="InterPro" id="IPR021401">
    <property type="entry name" value="DUF3040"/>
</dbReference>
<keyword evidence="1" id="KW-0812">Transmembrane</keyword>
<sequence length="97" mass="10422">MPLSNEERKQLEELEQELTVEDPKLARELLSGSLGPSLPARAVFSILTVSVGFVVLILGIALQFTVLGVAAFVLMGAGAYWLVGLRNHRGRPGRPPG</sequence>
<organism evidence="2 3">
    <name type="scientific">Sinomonas terrae</name>
    <dbReference type="NCBI Taxonomy" id="2908838"/>
    <lineage>
        <taxon>Bacteria</taxon>
        <taxon>Bacillati</taxon>
        <taxon>Actinomycetota</taxon>
        <taxon>Actinomycetes</taxon>
        <taxon>Micrococcales</taxon>
        <taxon>Micrococcaceae</taxon>
        <taxon>Sinomonas</taxon>
    </lineage>
</organism>
<dbReference type="Proteomes" id="UP001202922">
    <property type="component" value="Unassembled WGS sequence"/>
</dbReference>
<protein>
    <submittedName>
        <fullName evidence="2">DUF3040 domain-containing protein</fullName>
    </submittedName>
</protein>
<comment type="caution">
    <text evidence="2">The sequence shown here is derived from an EMBL/GenBank/DDBJ whole genome shotgun (WGS) entry which is preliminary data.</text>
</comment>
<keyword evidence="1" id="KW-0472">Membrane</keyword>
<keyword evidence="3" id="KW-1185">Reference proteome</keyword>
<feature type="transmembrane region" description="Helical" evidence="1">
    <location>
        <begin position="67"/>
        <end position="85"/>
    </location>
</feature>
<keyword evidence="1" id="KW-1133">Transmembrane helix</keyword>
<accession>A0ABS9U804</accession>
<dbReference type="RefSeq" id="WP_241056672.1">
    <property type="nucleotide sequence ID" value="NZ_JAKZBV010000002.1"/>
</dbReference>
<reference evidence="2 3" key="1">
    <citation type="submission" date="2022-03" db="EMBL/GenBank/DDBJ databases">
        <title>Sinomonas sp. isolated from a soil.</title>
        <authorList>
            <person name="Han J."/>
            <person name="Kim D.-U."/>
        </authorList>
    </citation>
    <scope>NUCLEOTIDE SEQUENCE [LARGE SCALE GENOMIC DNA]</scope>
    <source>
        <strain evidence="2 3">5-5</strain>
    </source>
</reference>
<dbReference type="Pfam" id="PF11239">
    <property type="entry name" value="DUF3040"/>
    <property type="match status" value="1"/>
</dbReference>
<name>A0ABS9U804_9MICC</name>
<dbReference type="EMBL" id="JAKZBV010000002">
    <property type="protein sequence ID" value="MCH6472497.1"/>
    <property type="molecule type" value="Genomic_DNA"/>
</dbReference>